<comment type="caution">
    <text evidence="4">The sequence shown here is derived from an EMBL/GenBank/DDBJ whole genome shotgun (WGS) entry which is preliminary data.</text>
</comment>
<dbReference type="AlphaFoldDB" id="A0A2M6W7G9"/>
<reference evidence="5" key="1">
    <citation type="submission" date="2017-09" db="EMBL/GenBank/DDBJ databases">
        <title>Depth-based differentiation of microbial function through sediment-hosted aquifers and enrichment of novel symbionts in the deep terrestrial subsurface.</title>
        <authorList>
            <person name="Probst A.J."/>
            <person name="Ladd B."/>
            <person name="Jarett J.K."/>
            <person name="Geller-Mcgrath D.E."/>
            <person name="Sieber C.M.K."/>
            <person name="Emerson J.B."/>
            <person name="Anantharaman K."/>
            <person name="Thomas B.C."/>
            <person name="Malmstrom R."/>
            <person name="Stieglmeier M."/>
            <person name="Klingl A."/>
            <person name="Woyke T."/>
            <person name="Ryan C.M."/>
            <person name="Banfield J.F."/>
        </authorList>
    </citation>
    <scope>NUCLEOTIDE SEQUENCE [LARGE SCALE GENOMIC DNA]</scope>
</reference>
<dbReference type="CDD" id="cd00156">
    <property type="entry name" value="REC"/>
    <property type="match status" value="1"/>
</dbReference>
<feature type="domain" description="Response regulatory" evidence="3">
    <location>
        <begin position="9"/>
        <end position="126"/>
    </location>
</feature>
<proteinExistence type="predicted"/>
<dbReference type="InterPro" id="IPR011006">
    <property type="entry name" value="CheY-like_superfamily"/>
</dbReference>
<dbReference type="SUPFAM" id="SSF52172">
    <property type="entry name" value="CheY-like"/>
    <property type="match status" value="1"/>
</dbReference>
<feature type="modified residue" description="4-aspartylphosphate" evidence="2">
    <location>
        <position position="58"/>
    </location>
</feature>
<organism evidence="4 5">
    <name type="scientific">Candidatus Magasanikbacteria bacterium CG10_big_fil_rev_8_21_14_0_10_36_32</name>
    <dbReference type="NCBI Taxonomy" id="1974646"/>
    <lineage>
        <taxon>Bacteria</taxon>
        <taxon>Candidatus Magasanikiibacteriota</taxon>
    </lineage>
</organism>
<dbReference type="Gene3D" id="3.40.50.2300">
    <property type="match status" value="1"/>
</dbReference>
<evidence type="ECO:0000256" key="2">
    <source>
        <dbReference type="PROSITE-ProRule" id="PRU00169"/>
    </source>
</evidence>
<dbReference type="PANTHER" id="PTHR44591">
    <property type="entry name" value="STRESS RESPONSE REGULATOR PROTEIN 1"/>
    <property type="match status" value="1"/>
</dbReference>
<sequence length="130" mass="14488">MAGKKLKEVLLVVEDDEILLRALYLMFNSGKYTIATATDGETALKMAERIKPDMVLLDLLMPKMNGFEFLKVFKAHDELKKIPVIVLSNLGDSDSKEKAKALGAIDYFVKANINLTSLADKIKQILSQKT</sequence>
<dbReference type="PANTHER" id="PTHR44591:SF3">
    <property type="entry name" value="RESPONSE REGULATORY DOMAIN-CONTAINING PROTEIN"/>
    <property type="match status" value="1"/>
</dbReference>
<evidence type="ECO:0000313" key="4">
    <source>
        <dbReference type="EMBL" id="PIT88703.1"/>
    </source>
</evidence>
<dbReference type="Pfam" id="PF00072">
    <property type="entry name" value="Response_reg"/>
    <property type="match status" value="1"/>
</dbReference>
<dbReference type="GO" id="GO:0000160">
    <property type="term" value="P:phosphorelay signal transduction system"/>
    <property type="evidence" value="ECO:0007669"/>
    <property type="project" value="InterPro"/>
</dbReference>
<evidence type="ECO:0000313" key="5">
    <source>
        <dbReference type="Proteomes" id="UP000231426"/>
    </source>
</evidence>
<dbReference type="InterPro" id="IPR001789">
    <property type="entry name" value="Sig_transdc_resp-reg_receiver"/>
</dbReference>
<dbReference type="PROSITE" id="PS50110">
    <property type="entry name" value="RESPONSE_REGULATORY"/>
    <property type="match status" value="1"/>
</dbReference>
<protein>
    <recommendedName>
        <fullName evidence="3">Response regulatory domain-containing protein</fullName>
    </recommendedName>
</protein>
<dbReference type="EMBL" id="PFBV01000002">
    <property type="protein sequence ID" value="PIT88703.1"/>
    <property type="molecule type" value="Genomic_DNA"/>
</dbReference>
<evidence type="ECO:0000259" key="3">
    <source>
        <dbReference type="PROSITE" id="PS50110"/>
    </source>
</evidence>
<dbReference type="Proteomes" id="UP000231426">
    <property type="component" value="Unassembled WGS sequence"/>
</dbReference>
<name>A0A2M6W7G9_9BACT</name>
<gene>
    <name evidence="4" type="ORF">COU29_00430</name>
</gene>
<accession>A0A2M6W7G9</accession>
<evidence type="ECO:0000256" key="1">
    <source>
        <dbReference type="ARBA" id="ARBA00022553"/>
    </source>
</evidence>
<dbReference type="InterPro" id="IPR050595">
    <property type="entry name" value="Bact_response_regulator"/>
</dbReference>
<keyword evidence="1 2" id="KW-0597">Phosphoprotein</keyword>
<dbReference type="SMART" id="SM00448">
    <property type="entry name" value="REC"/>
    <property type="match status" value="1"/>
</dbReference>